<organism evidence="9">
    <name type="scientific">Caldithrix abyssi</name>
    <dbReference type="NCBI Taxonomy" id="187145"/>
    <lineage>
        <taxon>Bacteria</taxon>
        <taxon>Pseudomonadati</taxon>
        <taxon>Calditrichota</taxon>
        <taxon>Calditrichia</taxon>
        <taxon>Calditrichales</taxon>
        <taxon>Calditrichaceae</taxon>
        <taxon>Caldithrix</taxon>
    </lineage>
</organism>
<dbReference type="EMBL" id="DRQG01000161">
    <property type="protein sequence ID" value="HGY57443.1"/>
    <property type="molecule type" value="Genomic_DNA"/>
</dbReference>
<keyword evidence="5 7" id="KW-0411">Iron-sulfur</keyword>
<sequence>MVTKDAVVEALKEVSYPGFSRDIVSFGLVQKIDVQDNAIFVQLVLKSNDTSVGEQIEKAAKAHLAEVFKEAQIDVKMEYQQPPQFHTQAGEQKTTLLPSIKHKIAVASGKGGVGKSTVAVNLALALAQTGKKVGLLDADIYGPSIPMMLGIKEQPYYDGKKIHPIEKHGVLWMSLGFLVNTDDAVIWRGALVHRALQQLMNDVAWPELDIILFDMPPGTGDAQLTLSQSVELAGAVIVSTPQDVALLDAVKGVQMFRKVNVPILGVVENMSYFICPHCGERSEIFSYGGVKRECERLNVPLLGEIPIDPAIRAGGDEGTPIVVSKPDNPQTKAFKEVAHEVIKQLDKQE</sequence>
<accession>A0A7V4U3V0</accession>
<dbReference type="Proteomes" id="UP000885779">
    <property type="component" value="Unassembled WGS sequence"/>
</dbReference>
<dbReference type="GO" id="GO:0016887">
    <property type="term" value="F:ATP hydrolysis activity"/>
    <property type="evidence" value="ECO:0007669"/>
    <property type="project" value="UniProtKB-UniRule"/>
</dbReference>
<dbReference type="Pfam" id="PF10609">
    <property type="entry name" value="ParA"/>
    <property type="match status" value="1"/>
</dbReference>
<evidence type="ECO:0000256" key="1">
    <source>
        <dbReference type="ARBA" id="ARBA00022723"/>
    </source>
</evidence>
<dbReference type="AlphaFoldDB" id="A0A7V4U3V0"/>
<protein>
    <recommendedName>
        <fullName evidence="7">Iron-sulfur cluster carrier protein</fullName>
    </recommendedName>
</protein>
<dbReference type="GO" id="GO:0005524">
    <property type="term" value="F:ATP binding"/>
    <property type="evidence" value="ECO:0007669"/>
    <property type="project" value="UniProtKB-UniRule"/>
</dbReference>
<evidence type="ECO:0000259" key="8">
    <source>
        <dbReference type="Pfam" id="PF01883"/>
    </source>
</evidence>
<dbReference type="PANTHER" id="PTHR42961:SF2">
    <property type="entry name" value="IRON-SULFUR PROTEIN NUBPL"/>
    <property type="match status" value="1"/>
</dbReference>
<keyword evidence="3 7" id="KW-0067">ATP-binding</keyword>
<evidence type="ECO:0000256" key="4">
    <source>
        <dbReference type="ARBA" id="ARBA00023004"/>
    </source>
</evidence>
<dbReference type="Gene3D" id="3.40.50.300">
    <property type="entry name" value="P-loop containing nucleotide triphosphate hydrolases"/>
    <property type="match status" value="1"/>
</dbReference>
<dbReference type="SUPFAM" id="SSF52540">
    <property type="entry name" value="P-loop containing nucleoside triphosphate hydrolases"/>
    <property type="match status" value="1"/>
</dbReference>
<dbReference type="SUPFAM" id="SSF117916">
    <property type="entry name" value="Fe-S cluster assembly (FSCA) domain-like"/>
    <property type="match status" value="1"/>
</dbReference>
<dbReference type="InterPro" id="IPR027417">
    <property type="entry name" value="P-loop_NTPase"/>
</dbReference>
<keyword evidence="4 7" id="KW-0408">Iron</keyword>
<reference evidence="9" key="1">
    <citation type="journal article" date="2020" name="mSystems">
        <title>Genome- and Community-Level Interaction Insights into Carbon Utilization and Element Cycling Functions of Hydrothermarchaeota in Hydrothermal Sediment.</title>
        <authorList>
            <person name="Zhou Z."/>
            <person name="Liu Y."/>
            <person name="Xu W."/>
            <person name="Pan J."/>
            <person name="Luo Z.H."/>
            <person name="Li M."/>
        </authorList>
    </citation>
    <scope>NUCLEOTIDE SEQUENCE [LARGE SCALE GENOMIC DNA]</scope>
    <source>
        <strain evidence="9">HyVt-577</strain>
    </source>
</reference>
<dbReference type="GO" id="GO:0140663">
    <property type="term" value="F:ATP-dependent FeS chaperone activity"/>
    <property type="evidence" value="ECO:0007669"/>
    <property type="project" value="InterPro"/>
</dbReference>
<dbReference type="GO" id="GO:0046872">
    <property type="term" value="F:metal ion binding"/>
    <property type="evidence" value="ECO:0007669"/>
    <property type="project" value="UniProtKB-KW"/>
</dbReference>
<dbReference type="InterPro" id="IPR033756">
    <property type="entry name" value="YlxH/NBP35"/>
</dbReference>
<feature type="binding site" evidence="7">
    <location>
        <begin position="109"/>
        <end position="116"/>
    </location>
    <ligand>
        <name>ATP</name>
        <dbReference type="ChEBI" id="CHEBI:30616"/>
    </ligand>
</feature>
<dbReference type="InterPro" id="IPR034904">
    <property type="entry name" value="FSCA_dom_sf"/>
</dbReference>
<keyword evidence="7" id="KW-0378">Hydrolase</keyword>
<evidence type="ECO:0000256" key="7">
    <source>
        <dbReference type="HAMAP-Rule" id="MF_02040"/>
    </source>
</evidence>
<dbReference type="InterPro" id="IPR044304">
    <property type="entry name" value="NUBPL-like"/>
</dbReference>
<evidence type="ECO:0000256" key="6">
    <source>
        <dbReference type="ARBA" id="ARBA00024036"/>
    </source>
</evidence>
<dbReference type="GO" id="GO:0016226">
    <property type="term" value="P:iron-sulfur cluster assembly"/>
    <property type="evidence" value="ECO:0007669"/>
    <property type="project" value="InterPro"/>
</dbReference>
<dbReference type="HAMAP" id="MF_02040">
    <property type="entry name" value="Mrp_NBP35"/>
    <property type="match status" value="1"/>
</dbReference>
<dbReference type="GO" id="GO:0051539">
    <property type="term" value="F:4 iron, 4 sulfur cluster binding"/>
    <property type="evidence" value="ECO:0007669"/>
    <property type="project" value="TreeGrafter"/>
</dbReference>
<evidence type="ECO:0000256" key="3">
    <source>
        <dbReference type="ARBA" id="ARBA00022840"/>
    </source>
</evidence>
<gene>
    <name evidence="9" type="primary">apbC</name>
    <name evidence="9" type="ORF">ENK44_17175</name>
</gene>
<evidence type="ECO:0000256" key="2">
    <source>
        <dbReference type="ARBA" id="ARBA00022741"/>
    </source>
</evidence>
<keyword evidence="1 7" id="KW-0479">Metal-binding</keyword>
<dbReference type="InterPro" id="IPR002744">
    <property type="entry name" value="MIP18-like"/>
</dbReference>
<evidence type="ECO:0000256" key="5">
    <source>
        <dbReference type="ARBA" id="ARBA00023014"/>
    </source>
</evidence>
<evidence type="ECO:0000313" key="9">
    <source>
        <dbReference type="EMBL" id="HGY57443.1"/>
    </source>
</evidence>
<keyword evidence="2 7" id="KW-0547">Nucleotide-binding</keyword>
<dbReference type="CDD" id="cd02037">
    <property type="entry name" value="Mrp_NBP35"/>
    <property type="match status" value="1"/>
</dbReference>
<comment type="function">
    <text evidence="7">Binds and transfers iron-sulfur (Fe-S) clusters to target apoproteins. Can hydrolyze ATP.</text>
</comment>
<dbReference type="NCBIfam" id="NF008669">
    <property type="entry name" value="PRK11670.1"/>
    <property type="match status" value="1"/>
</dbReference>
<dbReference type="InterPro" id="IPR019591">
    <property type="entry name" value="Mrp/NBP35_ATP-bd"/>
</dbReference>
<dbReference type="Pfam" id="PF01883">
    <property type="entry name" value="FeS_assembly_P"/>
    <property type="match status" value="1"/>
</dbReference>
<feature type="domain" description="MIP18 family-like" evidence="8">
    <location>
        <begin position="4"/>
        <end position="71"/>
    </location>
</feature>
<comment type="similarity">
    <text evidence="6 7">Belongs to the Mrp/NBP35 ATP-binding proteins family.</text>
</comment>
<dbReference type="PANTHER" id="PTHR42961">
    <property type="entry name" value="IRON-SULFUR PROTEIN NUBPL"/>
    <property type="match status" value="1"/>
</dbReference>
<dbReference type="Gene3D" id="3.30.300.130">
    <property type="entry name" value="Fe-S cluster assembly (FSCA)"/>
    <property type="match status" value="1"/>
</dbReference>
<name>A0A7V4U3V0_CALAY</name>
<comment type="caution">
    <text evidence="9">The sequence shown here is derived from an EMBL/GenBank/DDBJ whole genome shotgun (WGS) entry which is preliminary data.</text>
</comment>
<dbReference type="FunFam" id="3.40.50.300:FF:000418">
    <property type="entry name" value="Iron-sulfur cluster carrier protein"/>
    <property type="match status" value="1"/>
</dbReference>
<comment type="subunit">
    <text evidence="7">Homodimer.</text>
</comment>
<proteinExistence type="inferred from homology"/>